<name>A0ACC0A6J8_CATRO</name>
<organism evidence="1 2">
    <name type="scientific">Catharanthus roseus</name>
    <name type="common">Madagascar periwinkle</name>
    <name type="synonym">Vinca rosea</name>
    <dbReference type="NCBI Taxonomy" id="4058"/>
    <lineage>
        <taxon>Eukaryota</taxon>
        <taxon>Viridiplantae</taxon>
        <taxon>Streptophyta</taxon>
        <taxon>Embryophyta</taxon>
        <taxon>Tracheophyta</taxon>
        <taxon>Spermatophyta</taxon>
        <taxon>Magnoliopsida</taxon>
        <taxon>eudicotyledons</taxon>
        <taxon>Gunneridae</taxon>
        <taxon>Pentapetalae</taxon>
        <taxon>asterids</taxon>
        <taxon>lamiids</taxon>
        <taxon>Gentianales</taxon>
        <taxon>Apocynaceae</taxon>
        <taxon>Rauvolfioideae</taxon>
        <taxon>Vinceae</taxon>
        <taxon>Catharanthinae</taxon>
        <taxon>Catharanthus</taxon>
    </lineage>
</organism>
<evidence type="ECO:0000313" key="2">
    <source>
        <dbReference type="Proteomes" id="UP001060085"/>
    </source>
</evidence>
<gene>
    <name evidence="1" type="ORF">M9H77_25017</name>
</gene>
<comment type="caution">
    <text evidence="1">The sequence shown here is derived from an EMBL/GenBank/DDBJ whole genome shotgun (WGS) entry which is preliminary data.</text>
</comment>
<protein>
    <submittedName>
        <fullName evidence="1">Uncharacterized protein</fullName>
    </submittedName>
</protein>
<sequence>MGSCSGPEIIHDVPPYIRVYKDGTVERLVATETAPPGFDPQTGVTSKDVLINPTTGLTARLYRPNLPATNNQRLPLVIYFHGGAFCIATAAEPKYHNIVNILVAEAKVIGISVNYRLVPEHPLPAAYEDSWEVIKWAVAGSDEWIRDDVDFGKLFLAGDSAGANISHHMAIRIGKSNPPEIGIQLKGILMIHPYFWGEKPVGIEIKDPFRKSMVDNWWKFVCPSNKGCDDPLINPFVNGLNCLENLACDRIIIFVAENDILSERGRIYYESLVNVRHWKGKAEIVETQGEDHIFHVFNPTTEKARHLIKRSALFLNQD</sequence>
<keyword evidence="2" id="KW-1185">Reference proteome</keyword>
<accession>A0ACC0A6J8</accession>
<dbReference type="Proteomes" id="UP001060085">
    <property type="component" value="Linkage Group LG06"/>
</dbReference>
<proteinExistence type="predicted"/>
<reference evidence="2" key="1">
    <citation type="journal article" date="2023" name="Nat. Plants">
        <title>Single-cell RNA sequencing provides a high-resolution roadmap for understanding the multicellular compartmentation of specialized metabolism.</title>
        <authorList>
            <person name="Sun S."/>
            <person name="Shen X."/>
            <person name="Li Y."/>
            <person name="Li Y."/>
            <person name="Wang S."/>
            <person name="Li R."/>
            <person name="Zhang H."/>
            <person name="Shen G."/>
            <person name="Guo B."/>
            <person name="Wei J."/>
            <person name="Xu J."/>
            <person name="St-Pierre B."/>
            <person name="Chen S."/>
            <person name="Sun C."/>
        </authorList>
    </citation>
    <scope>NUCLEOTIDE SEQUENCE [LARGE SCALE GENOMIC DNA]</scope>
</reference>
<evidence type="ECO:0000313" key="1">
    <source>
        <dbReference type="EMBL" id="KAI5656224.1"/>
    </source>
</evidence>
<dbReference type="EMBL" id="CM044706">
    <property type="protein sequence ID" value="KAI5656224.1"/>
    <property type="molecule type" value="Genomic_DNA"/>
</dbReference>